<evidence type="ECO:0000313" key="2">
    <source>
        <dbReference type="Proteomes" id="UP001476798"/>
    </source>
</evidence>
<keyword evidence="2" id="KW-1185">Reference proteome</keyword>
<dbReference type="EMBL" id="JAHRIO010063561">
    <property type="protein sequence ID" value="MEQ2179664.1"/>
    <property type="molecule type" value="Genomic_DNA"/>
</dbReference>
<name>A0ABV0P899_9TELE</name>
<feature type="non-terminal residue" evidence="1">
    <location>
        <position position="1"/>
    </location>
</feature>
<evidence type="ECO:0000313" key="1">
    <source>
        <dbReference type="EMBL" id="MEQ2179664.1"/>
    </source>
</evidence>
<sequence>PLFSLGVSWTPKLWFSLEIDQTSQKRLHRHLPLSYWRTQLSRLIFRGFYGASFLRFSAFHLKPLLEFSRTLQPQFNLSHNLFP</sequence>
<comment type="caution">
    <text evidence="1">The sequence shown here is derived from an EMBL/GenBank/DDBJ whole genome shotgun (WGS) entry which is preliminary data.</text>
</comment>
<reference evidence="1 2" key="1">
    <citation type="submission" date="2021-06" db="EMBL/GenBank/DDBJ databases">
        <authorList>
            <person name="Palmer J.M."/>
        </authorList>
    </citation>
    <scope>NUCLEOTIDE SEQUENCE [LARGE SCALE GENOMIC DNA]</scope>
    <source>
        <strain evidence="1 2">GA_2019</strain>
        <tissue evidence="1">Muscle</tissue>
    </source>
</reference>
<accession>A0ABV0P899</accession>
<gene>
    <name evidence="1" type="ORF">GOODEAATRI_027437</name>
</gene>
<proteinExistence type="predicted"/>
<organism evidence="1 2">
    <name type="scientific">Goodea atripinnis</name>
    <dbReference type="NCBI Taxonomy" id="208336"/>
    <lineage>
        <taxon>Eukaryota</taxon>
        <taxon>Metazoa</taxon>
        <taxon>Chordata</taxon>
        <taxon>Craniata</taxon>
        <taxon>Vertebrata</taxon>
        <taxon>Euteleostomi</taxon>
        <taxon>Actinopterygii</taxon>
        <taxon>Neopterygii</taxon>
        <taxon>Teleostei</taxon>
        <taxon>Neoteleostei</taxon>
        <taxon>Acanthomorphata</taxon>
        <taxon>Ovalentaria</taxon>
        <taxon>Atherinomorphae</taxon>
        <taxon>Cyprinodontiformes</taxon>
        <taxon>Goodeidae</taxon>
        <taxon>Goodea</taxon>
    </lineage>
</organism>
<dbReference type="Proteomes" id="UP001476798">
    <property type="component" value="Unassembled WGS sequence"/>
</dbReference>
<protein>
    <submittedName>
        <fullName evidence="1">Uncharacterized protein</fullName>
    </submittedName>
</protein>